<sequence length="1250" mass="144467">MQFVKYGPNVPDKLIQAHEEGRVVFFCGAGISFPAGLPGFGKLVNSLYSEMGVIPDDVQKQALKNGQFDTAVSLLESIKQTPEWRRDVREKLSELLKPDFSSPKSTQTHRSLLRLSTTNDKKMRLITTNFDTVFQKAAEEERIEIKEFSAPLLPVPKKRWDGLVYLHGLLPRDKNGLDHLVISSGDFGLAYLTERWAARFVSELFRTYTVCFIGYSLNDPVLRYMMDALAADKQLGESPPEMYAFGNYKANEYYKEEKSWRAKNVTPILYKNHSRHYYLHETLSKWAETYRDGLSGKEQIVVTTAYTNPMQSDVQNDYAKRLAWALSDPSGIPAKTFSKLSPPAPISWLKVLERANLNIEDLSRYGVIDKSLDEEGSYSIFNRPAKSSLTPNMTIAKSGYHETSWDEVMENLAKWLLQHINNPELILFVSRQGGRLDQQMKWLISSEIRQQDEKRKERDTEYFRRLSLQSSDRIVSSKMKSLWSIVLAGYTEQSGIATDFYSWVQDYKLLGVTVGLKKSLRRVLGPFVSFKEPFNFNKSDAESGIKGRIDWDVDVASSFAHSAMDSLNKDESWHDHSYELIQEFVGLLVELMEVKSTLGDINPKADYSYISRPSIKAHPQNNDYKSWTVLVDLVRDSWLSLVNQDESFAISLAEQFWSQPYPIFKRIALFCASESSAIPVDKVVSWLKQDDTYWLWNVSTHREVLQLLRTLHRTASNEQYEEILQITINGPRREWYTEELSDEEFEGLCNRPIWLRLKKLQQDGGALNDEATQTLADIENINQKWKLSNDDRDEFPFWTGRGDEPKSIVSAPKEKLGLIEWLKEEQVDHFWTEDDWSTLCRDDFELTSSALKETAASGMWLSERWRQGIQVWSEAEDLDLEKQIGLFKFVLKAPDEKLVEIAWSLSRWLKKLQPRDTFTDNDFLYFYDRLLNLPYEIDNGAVTINTAINHPVGMLVESLFSWWYTKKPYDDEGLDEEFQNRLEVVCDLAIDKFSLGRVIVCSNVLSIYRVDQAWAREHIISWLSWDDINTSSMAWQSLLWSPRLHKGFIYEIRDYLINTAKYYDYLGELKSQYVTFMTHLSLQGYSEFKVGELAKVFNTIPNESLYHAASALKDILSSSGEKVNEFWQNRAKPFLTKVWPKQAKVDDNTVTQLALICIAAKENFNEAYKIIRHNLKRQSDAEYITRTLEHSGLIEIYPQLALDFLDSVIGEPKYYSPTKLVSCLDKIAGEEPEVINTPEFIRLKTITNKF</sequence>
<name>A0ABD4QPA0_VIBAN</name>
<dbReference type="Proteomes" id="UP000078309">
    <property type="component" value="Unassembled WGS sequence"/>
</dbReference>
<dbReference type="Gene3D" id="3.40.50.1220">
    <property type="entry name" value="TPP-binding domain"/>
    <property type="match status" value="1"/>
</dbReference>
<protein>
    <submittedName>
        <fullName evidence="1">SIR2 family protein</fullName>
    </submittedName>
</protein>
<evidence type="ECO:0000313" key="1">
    <source>
        <dbReference type="EMBL" id="MBT2917155.1"/>
    </source>
</evidence>
<dbReference type="Pfam" id="PF13289">
    <property type="entry name" value="SIR2_2"/>
    <property type="match status" value="1"/>
</dbReference>
<dbReference type="NCBIfam" id="NF041818">
    <property type="entry name" value="Dsr1"/>
    <property type="match status" value="1"/>
</dbReference>
<dbReference type="RefSeq" id="WP_064625058.1">
    <property type="nucleotide sequence ID" value="NZ_CP022101.1"/>
</dbReference>
<dbReference type="SUPFAM" id="SSF52467">
    <property type="entry name" value="DHS-like NAD/FAD-binding domain"/>
    <property type="match status" value="1"/>
</dbReference>
<comment type="caution">
    <text evidence="1">The sequence shown here is derived from an EMBL/GenBank/DDBJ whole genome shotgun (WGS) entry which is preliminary data.</text>
</comment>
<dbReference type="EMBL" id="JAHGUI010000001">
    <property type="protein sequence ID" value="MBT2917155.1"/>
    <property type="molecule type" value="Genomic_DNA"/>
</dbReference>
<gene>
    <name evidence="1" type="ORF">PL14_00470</name>
</gene>
<reference evidence="1 2" key="1">
    <citation type="journal article" date="2017" name="J. Fish Dis.">
        <title>Comparative assessment of Vibrio virulence in marine fish larvae.</title>
        <authorList>
            <person name="Ronneseth A."/>
            <person name="Castillo D."/>
            <person name="D'Alvise P."/>
            <person name="Tonnesen O."/>
            <person name="Haugland G."/>
            <person name="Grotkjaer T."/>
            <person name="Engell-Sorensen K."/>
            <person name="Norremark L."/>
            <person name="Bergh O."/>
            <person name="Wergeland H.I."/>
            <person name="Gram L."/>
        </authorList>
    </citation>
    <scope>NUCLEOTIDE SEQUENCE [LARGE SCALE GENOMIC DNA]</scope>
    <source>
        <strain evidence="1 2">90-11-286</strain>
    </source>
</reference>
<proteinExistence type="predicted"/>
<evidence type="ECO:0000313" key="2">
    <source>
        <dbReference type="Proteomes" id="UP000078309"/>
    </source>
</evidence>
<organism evidence="1 2">
    <name type="scientific">Vibrio anguillarum</name>
    <name type="common">Listonella anguillarum</name>
    <dbReference type="NCBI Taxonomy" id="55601"/>
    <lineage>
        <taxon>Bacteria</taxon>
        <taxon>Pseudomonadati</taxon>
        <taxon>Pseudomonadota</taxon>
        <taxon>Gammaproteobacteria</taxon>
        <taxon>Vibrionales</taxon>
        <taxon>Vibrionaceae</taxon>
        <taxon>Vibrio</taxon>
    </lineage>
</organism>
<dbReference type="AlphaFoldDB" id="A0ABD4QPA0"/>
<accession>A0ABD4QPA0</accession>
<dbReference type="InterPro" id="IPR029035">
    <property type="entry name" value="DHS-like_NAD/FAD-binding_dom"/>
</dbReference>